<gene>
    <name evidence="2" type="ORF">GCM10008905_06020</name>
</gene>
<protein>
    <submittedName>
        <fullName evidence="2">Uncharacterized protein</fullName>
    </submittedName>
</protein>
<reference evidence="3" key="1">
    <citation type="journal article" date="2019" name="Int. J. Syst. Evol. Microbiol.">
        <title>The Global Catalogue of Microorganisms (GCM) 10K type strain sequencing project: providing services to taxonomists for standard genome sequencing and annotation.</title>
        <authorList>
            <consortium name="The Broad Institute Genomics Platform"/>
            <consortium name="The Broad Institute Genome Sequencing Center for Infectious Disease"/>
            <person name="Wu L."/>
            <person name="Ma J."/>
        </authorList>
    </citation>
    <scope>NUCLEOTIDE SEQUENCE [LARGE SCALE GENOMIC DNA]</scope>
    <source>
        <strain evidence="3">JCM 1405</strain>
    </source>
</reference>
<keyword evidence="3" id="KW-1185">Reference proteome</keyword>
<comment type="caution">
    <text evidence="2">The sequence shown here is derived from an EMBL/GenBank/DDBJ whole genome shotgun (WGS) entry which is preliminary data.</text>
</comment>
<name>A0ABP3TVI2_9CLOT</name>
<keyword evidence="1" id="KW-1133">Transmembrane helix</keyword>
<dbReference type="Proteomes" id="UP001500339">
    <property type="component" value="Unassembled WGS sequence"/>
</dbReference>
<evidence type="ECO:0000313" key="2">
    <source>
        <dbReference type="EMBL" id="GAA0718821.1"/>
    </source>
</evidence>
<dbReference type="RefSeq" id="WP_343766471.1">
    <property type="nucleotide sequence ID" value="NZ_BAAACF010000001.1"/>
</dbReference>
<feature type="transmembrane region" description="Helical" evidence="1">
    <location>
        <begin position="6"/>
        <end position="25"/>
    </location>
</feature>
<organism evidence="2 3">
    <name type="scientific">Clostridium malenominatum</name>
    <dbReference type="NCBI Taxonomy" id="1539"/>
    <lineage>
        <taxon>Bacteria</taxon>
        <taxon>Bacillati</taxon>
        <taxon>Bacillota</taxon>
        <taxon>Clostridia</taxon>
        <taxon>Eubacteriales</taxon>
        <taxon>Clostridiaceae</taxon>
        <taxon>Clostridium</taxon>
    </lineage>
</organism>
<evidence type="ECO:0000256" key="1">
    <source>
        <dbReference type="SAM" id="Phobius"/>
    </source>
</evidence>
<keyword evidence="1" id="KW-0472">Membrane</keyword>
<evidence type="ECO:0000313" key="3">
    <source>
        <dbReference type="Proteomes" id="UP001500339"/>
    </source>
</evidence>
<sequence>MRKSKYVVIIGLSLSIIFYGILKVSSTLPTFVKNKSNFKVYFTERPFDLTFETKNYIIFLNEKAINNIQNSIGDVFNHIMQWSQDKLEESVDAVESKGVEVIRRFKRY</sequence>
<proteinExistence type="predicted"/>
<dbReference type="EMBL" id="BAAACF010000001">
    <property type="protein sequence ID" value="GAA0718821.1"/>
    <property type="molecule type" value="Genomic_DNA"/>
</dbReference>
<keyword evidence="1" id="KW-0812">Transmembrane</keyword>
<accession>A0ABP3TVI2</accession>